<dbReference type="InterPro" id="IPR001086">
    <property type="entry name" value="Preph_deHydtase"/>
</dbReference>
<dbReference type="STRING" id="519452.SAMN04488139_0184"/>
<evidence type="ECO:0000256" key="4">
    <source>
        <dbReference type="ARBA" id="ARBA00023141"/>
    </source>
</evidence>
<dbReference type="PROSITE" id="PS51171">
    <property type="entry name" value="PREPHENATE_DEHYDR_3"/>
    <property type="match status" value="1"/>
</dbReference>
<evidence type="ECO:0000313" key="12">
    <source>
        <dbReference type="Proteomes" id="UP000286985"/>
    </source>
</evidence>
<dbReference type="PIRSF" id="PIRSF001500">
    <property type="entry name" value="Chor_mut_pdt_Ppr"/>
    <property type="match status" value="1"/>
</dbReference>
<evidence type="ECO:0000259" key="9">
    <source>
        <dbReference type="PROSITE" id="PS51171"/>
    </source>
</evidence>
<feature type="domain" description="ACT" evidence="10">
    <location>
        <begin position="214"/>
        <end position="294"/>
    </location>
</feature>
<gene>
    <name evidence="11" type="ORF">CWE24_00255</name>
</gene>
<dbReference type="InterPro" id="IPR002912">
    <property type="entry name" value="ACT_dom"/>
</dbReference>
<dbReference type="CDD" id="cd04905">
    <property type="entry name" value="ACT_CM-PDT"/>
    <property type="match status" value="1"/>
</dbReference>
<evidence type="ECO:0000259" key="10">
    <source>
        <dbReference type="PROSITE" id="PS51671"/>
    </source>
</evidence>
<protein>
    <recommendedName>
        <fullName evidence="2">prephenate dehydratase</fullName>
        <ecNumber evidence="2">4.2.1.51</ecNumber>
    </recommendedName>
</protein>
<dbReference type="PANTHER" id="PTHR21022">
    <property type="entry name" value="PREPHENATE DEHYDRATASE P PROTEIN"/>
    <property type="match status" value="1"/>
</dbReference>
<dbReference type="RefSeq" id="WP_092836325.1">
    <property type="nucleotide sequence ID" value="NZ_FPCF01000001.1"/>
</dbReference>
<dbReference type="SUPFAM" id="SSF55021">
    <property type="entry name" value="ACT-like"/>
    <property type="match status" value="1"/>
</dbReference>
<dbReference type="EMBL" id="PIPU01000001">
    <property type="protein sequence ID" value="RUO48984.1"/>
    <property type="molecule type" value="Genomic_DNA"/>
</dbReference>
<organism evidence="11 12">
    <name type="scientific">Pseudidiomarina donghaiensis</name>
    <dbReference type="NCBI Taxonomy" id="519452"/>
    <lineage>
        <taxon>Bacteria</taxon>
        <taxon>Pseudomonadati</taxon>
        <taxon>Pseudomonadota</taxon>
        <taxon>Gammaproteobacteria</taxon>
        <taxon>Alteromonadales</taxon>
        <taxon>Idiomarinaceae</taxon>
        <taxon>Pseudidiomarina</taxon>
    </lineage>
</organism>
<dbReference type="SUPFAM" id="SSF53850">
    <property type="entry name" value="Periplasmic binding protein-like II"/>
    <property type="match status" value="1"/>
</dbReference>
<evidence type="ECO:0000313" key="11">
    <source>
        <dbReference type="EMBL" id="RUO48984.1"/>
    </source>
</evidence>
<comment type="caution">
    <text evidence="11">The sequence shown here is derived from an EMBL/GenBank/DDBJ whole genome shotgun (WGS) entry which is preliminary data.</text>
</comment>
<evidence type="ECO:0000256" key="1">
    <source>
        <dbReference type="ARBA" id="ARBA00004741"/>
    </source>
</evidence>
<sequence length="299" mass="33175">MYFVGIISNLHHALMTQRIPIATLGPAGTFSELAVWEFAKQYEHMHYALYPSLQRTLASVPSRHDIAVVPLENIVEGIVSPVVDSFVRQPLQIIAELAIPVRFSLVANHQEPQRVFAQFVAQGQCSDWLAQHEGDVVTTASNTESLELLLNCQTPAAAIVPEHLITEALLAKHEFAQVVHDVTDYAHNVTRFVAVQHPQPLAAAQPDKHYKSSIVIVDDQDHPGLLLEHLQAFAVHQVNLLALVSRPTGQKFGQYHFFIELEGHLEHPRVQAALSAVKLRNRVIELGSYVYSNSSSSCS</sequence>
<dbReference type="EC" id="4.2.1.51" evidence="2"/>
<proteinExistence type="predicted"/>
<dbReference type="OrthoDB" id="9802281at2"/>
<dbReference type="UniPathway" id="UPA00121">
    <property type="reaction ID" value="UER00345"/>
</dbReference>
<evidence type="ECO:0000256" key="3">
    <source>
        <dbReference type="ARBA" id="ARBA00022605"/>
    </source>
</evidence>
<reference evidence="12" key="1">
    <citation type="journal article" date="2018" name="Front. Microbiol.">
        <title>Genome-Based Analysis Reveals the Taxonomy and Diversity of the Family Idiomarinaceae.</title>
        <authorList>
            <person name="Liu Y."/>
            <person name="Lai Q."/>
            <person name="Shao Z."/>
        </authorList>
    </citation>
    <scope>NUCLEOTIDE SEQUENCE [LARGE SCALE GENOMIC DNA]</scope>
    <source>
        <strain evidence="12">908033</strain>
    </source>
</reference>
<evidence type="ECO:0000256" key="6">
    <source>
        <dbReference type="ARBA" id="ARBA00023239"/>
    </source>
</evidence>
<dbReference type="Gene3D" id="3.40.190.10">
    <property type="entry name" value="Periplasmic binding protein-like II"/>
    <property type="match status" value="2"/>
</dbReference>
<evidence type="ECO:0000256" key="5">
    <source>
        <dbReference type="ARBA" id="ARBA00023222"/>
    </source>
</evidence>
<evidence type="ECO:0000256" key="2">
    <source>
        <dbReference type="ARBA" id="ARBA00013147"/>
    </source>
</evidence>
<dbReference type="InterPro" id="IPR045865">
    <property type="entry name" value="ACT-like_dom_sf"/>
</dbReference>
<name>A0A432XJN7_9GAMM</name>
<keyword evidence="12" id="KW-1185">Reference proteome</keyword>
<dbReference type="PANTHER" id="PTHR21022:SF19">
    <property type="entry name" value="PREPHENATE DEHYDRATASE-RELATED"/>
    <property type="match status" value="1"/>
</dbReference>
<evidence type="ECO:0000256" key="8">
    <source>
        <dbReference type="PIRSR" id="PIRSR001500-2"/>
    </source>
</evidence>
<dbReference type="InterPro" id="IPR008242">
    <property type="entry name" value="Chor_mutase/pphenate_deHydtase"/>
</dbReference>
<dbReference type="Gene3D" id="3.30.70.260">
    <property type="match status" value="1"/>
</dbReference>
<accession>A0A432XJN7</accession>
<dbReference type="Proteomes" id="UP000286985">
    <property type="component" value="Unassembled WGS sequence"/>
</dbReference>
<keyword evidence="5" id="KW-0584">Phenylalanine biosynthesis</keyword>
<keyword evidence="4" id="KW-0057">Aromatic amino acid biosynthesis</keyword>
<comment type="catalytic activity">
    <reaction evidence="7">
        <text>prephenate + H(+) = 3-phenylpyruvate + CO2 + H2O</text>
        <dbReference type="Rhea" id="RHEA:21648"/>
        <dbReference type="ChEBI" id="CHEBI:15377"/>
        <dbReference type="ChEBI" id="CHEBI:15378"/>
        <dbReference type="ChEBI" id="CHEBI:16526"/>
        <dbReference type="ChEBI" id="CHEBI:18005"/>
        <dbReference type="ChEBI" id="CHEBI:29934"/>
        <dbReference type="EC" id="4.2.1.51"/>
    </reaction>
</comment>
<dbReference type="Pfam" id="PF00800">
    <property type="entry name" value="PDT"/>
    <property type="match status" value="1"/>
</dbReference>
<feature type="site" description="Essential for prephenate dehydratase activity" evidence="8">
    <location>
        <position position="190"/>
    </location>
</feature>
<dbReference type="GO" id="GO:0009094">
    <property type="term" value="P:L-phenylalanine biosynthetic process"/>
    <property type="evidence" value="ECO:0007669"/>
    <property type="project" value="UniProtKB-UniPathway"/>
</dbReference>
<dbReference type="GO" id="GO:0004664">
    <property type="term" value="F:prephenate dehydratase activity"/>
    <property type="evidence" value="ECO:0007669"/>
    <property type="project" value="UniProtKB-EC"/>
</dbReference>
<dbReference type="AlphaFoldDB" id="A0A432XJN7"/>
<keyword evidence="3" id="KW-0028">Amino-acid biosynthesis</keyword>
<feature type="domain" description="Prephenate dehydratase" evidence="9">
    <location>
        <begin position="20"/>
        <end position="197"/>
    </location>
</feature>
<dbReference type="PROSITE" id="PS51671">
    <property type="entry name" value="ACT"/>
    <property type="match status" value="1"/>
</dbReference>
<comment type="pathway">
    <text evidence="1">Amino-acid biosynthesis; L-phenylalanine biosynthesis; phenylpyruvate from prephenate: step 1/1.</text>
</comment>
<dbReference type="GO" id="GO:0005737">
    <property type="term" value="C:cytoplasm"/>
    <property type="evidence" value="ECO:0007669"/>
    <property type="project" value="TreeGrafter"/>
</dbReference>
<keyword evidence="6" id="KW-0456">Lyase</keyword>
<evidence type="ECO:0000256" key="7">
    <source>
        <dbReference type="ARBA" id="ARBA00047848"/>
    </source>
</evidence>